<evidence type="ECO:0000313" key="3">
    <source>
        <dbReference type="Proteomes" id="UP000251993"/>
    </source>
</evidence>
<evidence type="ECO:0000259" key="1">
    <source>
        <dbReference type="Pfam" id="PF01261"/>
    </source>
</evidence>
<dbReference type="EMBL" id="CP030850">
    <property type="protein sequence ID" value="AXE17792.1"/>
    <property type="molecule type" value="Genomic_DNA"/>
</dbReference>
<proteinExistence type="predicted"/>
<keyword evidence="3" id="KW-1185">Reference proteome</keyword>
<dbReference type="Pfam" id="PF01261">
    <property type="entry name" value="AP_endonuc_2"/>
    <property type="match status" value="1"/>
</dbReference>
<dbReference type="PANTHER" id="PTHR12110:SF41">
    <property type="entry name" value="INOSOSE DEHYDRATASE"/>
    <property type="match status" value="1"/>
</dbReference>
<dbReference type="KEGG" id="run:DR864_08605"/>
<keyword evidence="2" id="KW-0413">Isomerase</keyword>
<dbReference type="PROSITE" id="PS51318">
    <property type="entry name" value="TAT"/>
    <property type="match status" value="1"/>
</dbReference>
<accession>A0A344TGM1</accession>
<dbReference type="GO" id="GO:0016853">
    <property type="term" value="F:isomerase activity"/>
    <property type="evidence" value="ECO:0007669"/>
    <property type="project" value="UniProtKB-KW"/>
</dbReference>
<name>A0A344TGM1_9BACT</name>
<sequence length="288" mass="32426">MKRRTFLQTTAGLGALALLQLQAEANPQAKAVGLQLYTLREDIQKQGIEKILAEVAKLGYKKVENFGYGQGKFFKKTPAEYSQLLKDNGLTAVSGHYMTARTPGMTDGLTKNWEKVVEDAAAIGQKYVVLAYLMDSERKAEDYNQLFDLLNKSSEIALKSGLTMGYHNHDFEFTQKIDGQKPYDLLLKNTNVVMEMDLYWVVKAGENAAAYFAKYPNRFPLWHVKDMAKTPEKEFSEVGLGSIDFASLFKEASVAGLKHYFVEQDVCKRPPLESIQISIDNIQKAKWG</sequence>
<protein>
    <submittedName>
        <fullName evidence="2">Sugar phosphate isomerase/epimerase</fullName>
    </submittedName>
</protein>
<dbReference type="InterPro" id="IPR013022">
    <property type="entry name" value="Xyl_isomerase-like_TIM-brl"/>
</dbReference>
<dbReference type="Gene3D" id="3.20.20.150">
    <property type="entry name" value="Divalent-metal-dependent TIM barrel enzymes"/>
    <property type="match status" value="1"/>
</dbReference>
<dbReference type="InterPro" id="IPR006311">
    <property type="entry name" value="TAT_signal"/>
</dbReference>
<feature type="domain" description="Xylose isomerase-like TIM barrel" evidence="1">
    <location>
        <begin position="52"/>
        <end position="261"/>
    </location>
</feature>
<dbReference type="SUPFAM" id="SSF51658">
    <property type="entry name" value="Xylose isomerase-like"/>
    <property type="match status" value="1"/>
</dbReference>
<dbReference type="AlphaFoldDB" id="A0A344TGM1"/>
<dbReference type="InterPro" id="IPR036237">
    <property type="entry name" value="Xyl_isomerase-like_sf"/>
</dbReference>
<reference evidence="2 3" key="1">
    <citation type="submission" date="2018-07" db="EMBL/GenBank/DDBJ databases">
        <title>Genome sequencing of Runella.</title>
        <authorList>
            <person name="Baek M.-G."/>
            <person name="Yi H."/>
        </authorList>
    </citation>
    <scope>NUCLEOTIDE SEQUENCE [LARGE SCALE GENOMIC DNA]</scope>
    <source>
        <strain evidence="2 3">HYN0085</strain>
    </source>
</reference>
<gene>
    <name evidence="2" type="ORF">DR864_08605</name>
</gene>
<dbReference type="RefSeq" id="WP_114066577.1">
    <property type="nucleotide sequence ID" value="NZ_CP030850.1"/>
</dbReference>
<organism evidence="2 3">
    <name type="scientific">Runella rosea</name>
    <dbReference type="NCBI Taxonomy" id="2259595"/>
    <lineage>
        <taxon>Bacteria</taxon>
        <taxon>Pseudomonadati</taxon>
        <taxon>Bacteroidota</taxon>
        <taxon>Cytophagia</taxon>
        <taxon>Cytophagales</taxon>
        <taxon>Spirosomataceae</taxon>
        <taxon>Runella</taxon>
    </lineage>
</organism>
<evidence type="ECO:0000313" key="2">
    <source>
        <dbReference type="EMBL" id="AXE17792.1"/>
    </source>
</evidence>
<dbReference type="OrthoDB" id="9798407at2"/>
<dbReference type="PANTHER" id="PTHR12110">
    <property type="entry name" value="HYDROXYPYRUVATE ISOMERASE"/>
    <property type="match status" value="1"/>
</dbReference>
<dbReference type="InterPro" id="IPR050312">
    <property type="entry name" value="IolE/XylAMocC-like"/>
</dbReference>
<dbReference type="Proteomes" id="UP000251993">
    <property type="component" value="Chromosome"/>
</dbReference>